<dbReference type="FunFam" id="3.30.310.10:FF:000005">
    <property type="entry name" value="TATA box-binding protein-like 1"/>
    <property type="match status" value="1"/>
</dbReference>
<evidence type="ECO:0000256" key="4">
    <source>
        <dbReference type="ARBA" id="ARBA00022448"/>
    </source>
</evidence>
<dbReference type="InterPro" id="IPR016024">
    <property type="entry name" value="ARM-type_fold"/>
</dbReference>
<dbReference type="InterPro" id="IPR033710">
    <property type="entry name" value="TBP_eukaryotic"/>
</dbReference>
<accession>A0A7S3JUH6</accession>
<evidence type="ECO:0000256" key="7">
    <source>
        <dbReference type="ARBA" id="ARBA00023015"/>
    </source>
</evidence>
<proteinExistence type="inferred from homology"/>
<evidence type="ECO:0000256" key="5">
    <source>
        <dbReference type="ARBA" id="ARBA00022737"/>
    </source>
</evidence>
<dbReference type="SUPFAM" id="SSF48371">
    <property type="entry name" value="ARM repeat"/>
    <property type="match status" value="1"/>
</dbReference>
<keyword evidence="4" id="KW-0813">Transport</keyword>
<keyword evidence="6" id="KW-0653">Protein transport</keyword>
<protein>
    <submittedName>
        <fullName evidence="13">Uncharacterized protein</fullName>
    </submittedName>
</protein>
<dbReference type="PANTHER" id="PTHR10126">
    <property type="entry name" value="TATA-BOX BINDING PROTEIN"/>
    <property type="match status" value="1"/>
</dbReference>
<keyword evidence="5" id="KW-0677">Repeat</keyword>
<dbReference type="GO" id="GO:0032991">
    <property type="term" value="C:protein-containing complex"/>
    <property type="evidence" value="ECO:0007669"/>
    <property type="project" value="UniProtKB-ARBA"/>
</dbReference>
<evidence type="ECO:0000256" key="3">
    <source>
        <dbReference type="ARBA" id="ARBA00005560"/>
    </source>
</evidence>
<evidence type="ECO:0000256" key="10">
    <source>
        <dbReference type="ARBA" id="ARBA00023163"/>
    </source>
</evidence>
<comment type="similarity">
    <text evidence="3">Belongs to the TBP family.</text>
</comment>
<evidence type="ECO:0000256" key="2">
    <source>
        <dbReference type="ARBA" id="ARBA00004308"/>
    </source>
</evidence>
<dbReference type="GO" id="GO:0006352">
    <property type="term" value="P:DNA-templated transcription initiation"/>
    <property type="evidence" value="ECO:0007669"/>
    <property type="project" value="InterPro"/>
</dbReference>
<dbReference type="PRINTS" id="PR00686">
    <property type="entry name" value="TIFACTORIID"/>
</dbReference>
<evidence type="ECO:0000256" key="9">
    <source>
        <dbReference type="ARBA" id="ARBA00023136"/>
    </source>
</evidence>
<keyword evidence="9" id="KW-0472">Membrane</keyword>
<organism evidence="13">
    <name type="scientific">Aureoumbra lagunensis</name>
    <dbReference type="NCBI Taxonomy" id="44058"/>
    <lineage>
        <taxon>Eukaryota</taxon>
        <taxon>Sar</taxon>
        <taxon>Stramenopiles</taxon>
        <taxon>Ochrophyta</taxon>
        <taxon>Pelagophyceae</taxon>
        <taxon>Pelagomonadales</taxon>
        <taxon>Aureoumbra</taxon>
    </lineage>
</organism>
<feature type="compositionally biased region" description="Acidic residues" evidence="12">
    <location>
        <begin position="324"/>
        <end position="343"/>
    </location>
</feature>
<dbReference type="CDD" id="cd04516">
    <property type="entry name" value="TBP_eukaryotes"/>
    <property type="match status" value="1"/>
</dbReference>
<gene>
    <name evidence="13" type="ORF">ALAG00032_LOCUS4743</name>
</gene>
<feature type="compositionally biased region" description="Low complexity" evidence="12">
    <location>
        <begin position="278"/>
        <end position="292"/>
    </location>
</feature>
<feature type="region of interest" description="Disordered" evidence="12">
    <location>
        <begin position="509"/>
        <end position="569"/>
    </location>
</feature>
<dbReference type="Pfam" id="PF00352">
    <property type="entry name" value="TBP"/>
    <property type="match status" value="2"/>
</dbReference>
<feature type="region of interest" description="Disordered" evidence="12">
    <location>
        <begin position="264"/>
        <end position="385"/>
    </location>
</feature>
<dbReference type="GO" id="GO:0003677">
    <property type="term" value="F:DNA binding"/>
    <property type="evidence" value="ECO:0007669"/>
    <property type="project" value="UniProtKB-KW"/>
</dbReference>
<comment type="subcellular location">
    <subcellularLocation>
        <location evidence="2">Endomembrane system</location>
    </subcellularLocation>
    <subcellularLocation>
        <location evidence="1">Nucleus</location>
    </subcellularLocation>
</comment>
<sequence>MDEFVSNRAFGETSQCPEDMTAEEALAEESRQAVTEVTRQQLVATASPSPQPEWSHTSGTRIVIQNVVATANLRIAIDLKTLATSARNAEYNPKKFAAVIMRLREPRCTGLIFSTGKMVCTGAKSEHESRMGARKFAAVLDKIGWNPKFTEFTIQNMVATADVNFPIRLEQLVYSHSKFCSYEPELFPGCIYRLVVPKTVILLFVSGRMVITGAKSVSHLQTAFDKIFPVLLQFKKTTQRYDQIQAAKSSTNNNTDQQRLVETTAQSSTLAVDPPPTTTVASNSTSSNSTQAPRRRLQGAPQIRSARRPKESPTTLPTIHASDSEEEEEEDDDDDDDQEDQEALGERKVTWGAGIPNDEGDDDDDEGDENDDEGEDGNDESSEVILPTMKGNLTIIDDRLFWQGTWANNEDAYERGEVSKFKYGGPSDLDESALDEPPSGTWNGYFLNPATGGEIIKIREKGISLNFEQTDDEESMLVTGEGSNDFGTFTLEGTYNIADRQLECIKSYSAQGGAEDDEDDDDDLDPDADVDYDDELANLKEEQEMPIEELAKRYGAEISRPAKRSRTDN</sequence>
<dbReference type="InterPro" id="IPR000814">
    <property type="entry name" value="TBP"/>
</dbReference>
<dbReference type="FunFam" id="3.30.310.10:FF:000002">
    <property type="entry name" value="TATA-box-binding protein 2"/>
    <property type="match status" value="1"/>
</dbReference>
<dbReference type="SUPFAM" id="SSF55945">
    <property type="entry name" value="TATA-box binding protein-like"/>
    <property type="match status" value="2"/>
</dbReference>
<dbReference type="EMBL" id="HBIJ01006744">
    <property type="protein sequence ID" value="CAE0364002.1"/>
    <property type="molecule type" value="Transcribed_RNA"/>
</dbReference>
<evidence type="ECO:0000313" key="13">
    <source>
        <dbReference type="EMBL" id="CAE0364002.1"/>
    </source>
</evidence>
<dbReference type="GO" id="GO:0012505">
    <property type="term" value="C:endomembrane system"/>
    <property type="evidence" value="ECO:0007669"/>
    <property type="project" value="UniProtKB-SubCell"/>
</dbReference>
<name>A0A7S3JUH6_9STRA</name>
<dbReference type="GO" id="GO:0005634">
    <property type="term" value="C:nucleus"/>
    <property type="evidence" value="ECO:0007669"/>
    <property type="project" value="UniProtKB-SubCell"/>
</dbReference>
<dbReference type="AlphaFoldDB" id="A0A7S3JUH6"/>
<dbReference type="GO" id="GO:0015031">
    <property type="term" value="P:protein transport"/>
    <property type="evidence" value="ECO:0007669"/>
    <property type="project" value="UniProtKB-KW"/>
</dbReference>
<keyword evidence="8" id="KW-0238">DNA-binding</keyword>
<dbReference type="InterPro" id="IPR012295">
    <property type="entry name" value="TBP_dom_sf"/>
</dbReference>
<evidence type="ECO:0000256" key="1">
    <source>
        <dbReference type="ARBA" id="ARBA00004123"/>
    </source>
</evidence>
<dbReference type="HAMAP" id="MF_00408">
    <property type="entry name" value="TATA_bind_prot_arch"/>
    <property type="match status" value="1"/>
</dbReference>
<reference evidence="13" key="1">
    <citation type="submission" date="2021-01" db="EMBL/GenBank/DDBJ databases">
        <authorList>
            <person name="Corre E."/>
            <person name="Pelletier E."/>
            <person name="Niang G."/>
            <person name="Scheremetjew M."/>
            <person name="Finn R."/>
            <person name="Kale V."/>
            <person name="Holt S."/>
            <person name="Cochrane G."/>
            <person name="Meng A."/>
            <person name="Brown T."/>
            <person name="Cohen L."/>
        </authorList>
    </citation>
    <scope>NUCLEOTIDE SEQUENCE</scope>
    <source>
        <strain evidence="13">CCMP1510</strain>
    </source>
</reference>
<feature type="compositionally biased region" description="Basic and acidic residues" evidence="12">
    <location>
        <begin position="537"/>
        <end position="555"/>
    </location>
</feature>
<feature type="compositionally biased region" description="Acidic residues" evidence="12">
    <location>
        <begin position="514"/>
        <end position="536"/>
    </location>
</feature>
<evidence type="ECO:0000256" key="12">
    <source>
        <dbReference type="SAM" id="MobiDB-lite"/>
    </source>
</evidence>
<feature type="compositionally biased region" description="Acidic residues" evidence="12">
    <location>
        <begin position="358"/>
        <end position="382"/>
    </location>
</feature>
<keyword evidence="10" id="KW-0804">Transcription</keyword>
<dbReference type="Gene3D" id="3.30.310.10">
    <property type="entry name" value="TATA-Binding Protein"/>
    <property type="match status" value="2"/>
</dbReference>
<evidence type="ECO:0000256" key="6">
    <source>
        <dbReference type="ARBA" id="ARBA00022927"/>
    </source>
</evidence>
<keyword evidence="7" id="KW-0805">Transcription regulation</keyword>
<keyword evidence="11" id="KW-0539">Nucleus</keyword>
<evidence type="ECO:0000256" key="11">
    <source>
        <dbReference type="ARBA" id="ARBA00023242"/>
    </source>
</evidence>
<evidence type="ECO:0000256" key="8">
    <source>
        <dbReference type="ARBA" id="ARBA00023125"/>
    </source>
</evidence>